<dbReference type="AlphaFoldDB" id="A0A6A6VDX9"/>
<dbReference type="EMBL" id="MU006568">
    <property type="protein sequence ID" value="KAF2748765.1"/>
    <property type="molecule type" value="Genomic_DNA"/>
</dbReference>
<evidence type="ECO:0000313" key="2">
    <source>
        <dbReference type="EMBL" id="KAF2748765.1"/>
    </source>
</evidence>
<dbReference type="OrthoDB" id="5985073at2759"/>
<feature type="domain" description="F-box" evidence="1">
    <location>
        <begin position="1"/>
        <end position="45"/>
    </location>
</feature>
<gene>
    <name evidence="2" type="ORF">M011DRAFT_457476</name>
</gene>
<dbReference type="SUPFAM" id="SSF81383">
    <property type="entry name" value="F-box domain"/>
    <property type="match status" value="1"/>
</dbReference>
<dbReference type="InterPro" id="IPR036047">
    <property type="entry name" value="F-box-like_dom_sf"/>
</dbReference>
<proteinExistence type="predicted"/>
<keyword evidence="3" id="KW-1185">Reference proteome</keyword>
<dbReference type="PROSITE" id="PS50181">
    <property type="entry name" value="FBOX"/>
    <property type="match status" value="1"/>
</dbReference>
<dbReference type="InterPro" id="IPR001810">
    <property type="entry name" value="F-box_dom"/>
</dbReference>
<sequence>MDTLPQELFDYIFRFIDRQTLRNTLTVSKQFRLATEQSSGVFEKVELNATSEEKISKFLKVYSNQRFRLLRQIKVRTGFPYIDYDYNLPCRENLDDLRAKDETFTLQIQRVFAAISDLQSLSDQNREFCGIHLTIFTPTSKVHPHNCRHRQYSSWRIHLLSPRLLPQLGSVRTLTLDQEWGSGAAVYGGDTMLNKLDLRVIVDLVVKLPRLEMLNCMIGCTEWSWNWETKPARHYSKDWAGPRRDSHHDFAKAVQSANLPTTLKKANLNFIYPLREAQGTTQHNIEPDLIYPYPVDPFSSALSLFCSNLRRLQLRVIADQGLFLPADWAQHDWPHLEALDVMLLPVTPSGLWYFEGPRGEGRVERGFRITEQSYPPLEATSEDEDMDWLGQEWGLRKCDAWNDAFRIAPSPDILEPMLSSFATAAA</sequence>
<organism evidence="2 3">
    <name type="scientific">Sporormia fimetaria CBS 119925</name>
    <dbReference type="NCBI Taxonomy" id="1340428"/>
    <lineage>
        <taxon>Eukaryota</taxon>
        <taxon>Fungi</taxon>
        <taxon>Dikarya</taxon>
        <taxon>Ascomycota</taxon>
        <taxon>Pezizomycotina</taxon>
        <taxon>Dothideomycetes</taxon>
        <taxon>Pleosporomycetidae</taxon>
        <taxon>Pleosporales</taxon>
        <taxon>Sporormiaceae</taxon>
        <taxon>Sporormia</taxon>
    </lineage>
</organism>
<protein>
    <recommendedName>
        <fullName evidence="1">F-box domain-containing protein</fullName>
    </recommendedName>
</protein>
<reference evidence="2" key="1">
    <citation type="journal article" date="2020" name="Stud. Mycol.">
        <title>101 Dothideomycetes genomes: a test case for predicting lifestyles and emergence of pathogens.</title>
        <authorList>
            <person name="Haridas S."/>
            <person name="Albert R."/>
            <person name="Binder M."/>
            <person name="Bloem J."/>
            <person name="Labutti K."/>
            <person name="Salamov A."/>
            <person name="Andreopoulos B."/>
            <person name="Baker S."/>
            <person name="Barry K."/>
            <person name="Bills G."/>
            <person name="Bluhm B."/>
            <person name="Cannon C."/>
            <person name="Castanera R."/>
            <person name="Culley D."/>
            <person name="Daum C."/>
            <person name="Ezra D."/>
            <person name="Gonzalez J."/>
            <person name="Henrissat B."/>
            <person name="Kuo A."/>
            <person name="Liang C."/>
            <person name="Lipzen A."/>
            <person name="Lutzoni F."/>
            <person name="Magnuson J."/>
            <person name="Mondo S."/>
            <person name="Nolan M."/>
            <person name="Ohm R."/>
            <person name="Pangilinan J."/>
            <person name="Park H.-J."/>
            <person name="Ramirez L."/>
            <person name="Alfaro M."/>
            <person name="Sun H."/>
            <person name="Tritt A."/>
            <person name="Yoshinaga Y."/>
            <person name="Zwiers L.-H."/>
            <person name="Turgeon B."/>
            <person name="Goodwin S."/>
            <person name="Spatafora J."/>
            <person name="Crous P."/>
            <person name="Grigoriev I."/>
        </authorList>
    </citation>
    <scope>NUCLEOTIDE SEQUENCE</scope>
    <source>
        <strain evidence="2">CBS 119925</strain>
    </source>
</reference>
<name>A0A6A6VDX9_9PLEO</name>
<accession>A0A6A6VDX9</accession>
<dbReference type="Proteomes" id="UP000799440">
    <property type="component" value="Unassembled WGS sequence"/>
</dbReference>
<evidence type="ECO:0000259" key="1">
    <source>
        <dbReference type="PROSITE" id="PS50181"/>
    </source>
</evidence>
<evidence type="ECO:0000313" key="3">
    <source>
        <dbReference type="Proteomes" id="UP000799440"/>
    </source>
</evidence>